<reference evidence="2 3" key="1">
    <citation type="submission" date="2016-10" db="EMBL/GenBank/DDBJ databases">
        <authorList>
            <person name="de Groot N.N."/>
        </authorList>
    </citation>
    <scope>NUCLEOTIDE SEQUENCE [LARGE SCALE GENOMIC DNA]</scope>
    <source>
        <strain evidence="2 3">DSM 11443</strain>
    </source>
</reference>
<proteinExistence type="inferred from homology"/>
<dbReference type="RefSeq" id="WP_093925043.1">
    <property type="nucleotide sequence ID" value="NZ_FOMW01000014.1"/>
</dbReference>
<dbReference type="EMBL" id="FOMW01000014">
    <property type="protein sequence ID" value="SFE99472.1"/>
    <property type="molecule type" value="Genomic_DNA"/>
</dbReference>
<organism evidence="2 3">
    <name type="scientific">Sulfitobacter brevis</name>
    <dbReference type="NCBI Taxonomy" id="74348"/>
    <lineage>
        <taxon>Bacteria</taxon>
        <taxon>Pseudomonadati</taxon>
        <taxon>Pseudomonadota</taxon>
        <taxon>Alphaproteobacteria</taxon>
        <taxon>Rhodobacterales</taxon>
        <taxon>Roseobacteraceae</taxon>
        <taxon>Sulfitobacter</taxon>
    </lineage>
</organism>
<evidence type="ECO:0000313" key="2">
    <source>
        <dbReference type="EMBL" id="SFE99472.1"/>
    </source>
</evidence>
<dbReference type="Proteomes" id="UP000198977">
    <property type="component" value="Unassembled WGS sequence"/>
</dbReference>
<dbReference type="GO" id="GO:0019239">
    <property type="term" value="F:deaminase activity"/>
    <property type="evidence" value="ECO:0007669"/>
    <property type="project" value="TreeGrafter"/>
</dbReference>
<gene>
    <name evidence="2" type="ORF">SAMN04488523_11457</name>
</gene>
<evidence type="ECO:0000256" key="1">
    <source>
        <dbReference type="ARBA" id="ARBA00010552"/>
    </source>
</evidence>
<dbReference type="Gene3D" id="3.30.1330.40">
    <property type="entry name" value="RutC-like"/>
    <property type="match status" value="1"/>
</dbReference>
<dbReference type="OrthoDB" id="583118at2"/>
<accession>A0A1I2F293</accession>
<dbReference type="AlphaFoldDB" id="A0A1I2F293"/>
<protein>
    <submittedName>
        <fullName evidence="2">Reactive intermediate/imine deaminase</fullName>
    </submittedName>
</protein>
<dbReference type="Pfam" id="PF01042">
    <property type="entry name" value="Ribonuc_L-PSP"/>
    <property type="match status" value="1"/>
</dbReference>
<dbReference type="SUPFAM" id="SSF55298">
    <property type="entry name" value="YjgF-like"/>
    <property type="match status" value="1"/>
</dbReference>
<dbReference type="CDD" id="cd00448">
    <property type="entry name" value="YjgF_YER057c_UK114_family"/>
    <property type="match status" value="1"/>
</dbReference>
<comment type="similarity">
    <text evidence="1">Belongs to the RutC family.</text>
</comment>
<dbReference type="GO" id="GO:0005829">
    <property type="term" value="C:cytosol"/>
    <property type="evidence" value="ECO:0007669"/>
    <property type="project" value="TreeGrafter"/>
</dbReference>
<sequence length="133" mass="14675">MVQKKQVLGGPIEIGGRVLTLSRAIRAGDFVFLTGQIPMRDGTPMTDGSIEDQTRAVLDDITETLALADCTRDDVVKAMVWLRERSDFPGFNEIYGQYFPAEPPTRSAVVSDLLVDARVEVEVMAYRPLEGEA</sequence>
<keyword evidence="3" id="KW-1185">Reference proteome</keyword>
<dbReference type="InterPro" id="IPR006175">
    <property type="entry name" value="YjgF/YER057c/UK114"/>
</dbReference>
<name>A0A1I2F293_9RHOB</name>
<dbReference type="PANTHER" id="PTHR11803">
    <property type="entry name" value="2-IMINOBUTANOATE/2-IMINOPROPANOATE DEAMINASE RIDA"/>
    <property type="match status" value="1"/>
</dbReference>
<dbReference type="PANTHER" id="PTHR11803:SF58">
    <property type="entry name" value="PROTEIN HMF1-RELATED"/>
    <property type="match status" value="1"/>
</dbReference>
<dbReference type="InterPro" id="IPR035959">
    <property type="entry name" value="RutC-like_sf"/>
</dbReference>
<evidence type="ECO:0000313" key="3">
    <source>
        <dbReference type="Proteomes" id="UP000198977"/>
    </source>
</evidence>
<dbReference type="STRING" id="74348.SAMN04488523_11457"/>